<sequence length="90" mass="9892">MQAPPGDQITGLVRQDGLPEDGLGRWTNVNPTVSKGAERPGLLCVCVQAGAFRTHCRSRVSSHPPLWRSNCFIVICSVLYSMDFDSQTCR</sequence>
<dbReference type="EMBL" id="PJEX01000847">
    <property type="protein sequence ID" value="TKW48614.1"/>
    <property type="molecule type" value="Genomic_DNA"/>
</dbReference>
<dbReference type="Proteomes" id="UP000310108">
    <property type="component" value="Unassembled WGS sequence"/>
</dbReference>
<evidence type="ECO:0000313" key="3">
    <source>
        <dbReference type="Proteomes" id="UP000310108"/>
    </source>
</evidence>
<evidence type="ECO:0000256" key="1">
    <source>
        <dbReference type="SAM" id="MobiDB-lite"/>
    </source>
</evidence>
<protein>
    <submittedName>
        <fullName evidence="2">Uncharacterized protein</fullName>
    </submittedName>
</protein>
<feature type="region of interest" description="Disordered" evidence="1">
    <location>
        <begin position="1"/>
        <end position="33"/>
    </location>
</feature>
<dbReference type="AlphaFoldDB" id="A0A4U6X0U3"/>
<organism evidence="2 3">
    <name type="scientific">Colletotrichum tanaceti</name>
    <dbReference type="NCBI Taxonomy" id="1306861"/>
    <lineage>
        <taxon>Eukaryota</taxon>
        <taxon>Fungi</taxon>
        <taxon>Dikarya</taxon>
        <taxon>Ascomycota</taxon>
        <taxon>Pezizomycotina</taxon>
        <taxon>Sordariomycetes</taxon>
        <taxon>Hypocreomycetidae</taxon>
        <taxon>Glomerellales</taxon>
        <taxon>Glomerellaceae</taxon>
        <taxon>Colletotrichum</taxon>
        <taxon>Colletotrichum destructivum species complex</taxon>
    </lineage>
</organism>
<proteinExistence type="predicted"/>
<gene>
    <name evidence="2" type="ORF">CTA1_10932</name>
</gene>
<name>A0A4U6X0U3_9PEZI</name>
<accession>A0A4U6X0U3</accession>
<comment type="caution">
    <text evidence="2">The sequence shown here is derived from an EMBL/GenBank/DDBJ whole genome shotgun (WGS) entry which is preliminary data.</text>
</comment>
<reference evidence="2 3" key="1">
    <citation type="journal article" date="2019" name="PLoS ONE">
        <title>Comparative genome analysis indicates high evolutionary potential of pathogenicity genes in Colletotrichum tanaceti.</title>
        <authorList>
            <person name="Lelwala R.V."/>
            <person name="Korhonen P.K."/>
            <person name="Young N.D."/>
            <person name="Scott J.B."/>
            <person name="Ades P.A."/>
            <person name="Gasser R.B."/>
            <person name="Taylor P.W.J."/>
        </authorList>
    </citation>
    <scope>NUCLEOTIDE SEQUENCE [LARGE SCALE GENOMIC DNA]</scope>
    <source>
        <strain evidence="2">BRIP57314</strain>
    </source>
</reference>
<evidence type="ECO:0000313" key="2">
    <source>
        <dbReference type="EMBL" id="TKW48614.1"/>
    </source>
</evidence>
<keyword evidence="3" id="KW-1185">Reference proteome</keyword>